<keyword evidence="2" id="KW-1185">Reference proteome</keyword>
<organism evidence="1 2">
    <name type="scientific">Chlorella vulgaris</name>
    <name type="common">Green alga</name>
    <dbReference type="NCBI Taxonomy" id="3077"/>
    <lineage>
        <taxon>Eukaryota</taxon>
        <taxon>Viridiplantae</taxon>
        <taxon>Chlorophyta</taxon>
        <taxon>core chlorophytes</taxon>
        <taxon>Trebouxiophyceae</taxon>
        <taxon>Chlorellales</taxon>
        <taxon>Chlorellaceae</taxon>
        <taxon>Chlorella clade</taxon>
        <taxon>Chlorella</taxon>
    </lineage>
</organism>
<evidence type="ECO:0000313" key="1">
    <source>
        <dbReference type="EMBL" id="KAI3435874.1"/>
    </source>
</evidence>
<dbReference type="EMBL" id="SIDB01000002">
    <property type="protein sequence ID" value="KAI3435874.1"/>
    <property type="molecule type" value="Genomic_DNA"/>
</dbReference>
<dbReference type="OrthoDB" id="509144at2759"/>
<reference evidence="1" key="1">
    <citation type="journal article" date="2019" name="Plant J.">
        <title>Chlorella vulgaris genome assembly and annotation reveals the molecular basis for metabolic acclimation to high light conditions.</title>
        <authorList>
            <person name="Cecchin M."/>
            <person name="Marcolungo L."/>
            <person name="Rossato M."/>
            <person name="Girolomoni L."/>
            <person name="Cosentino E."/>
            <person name="Cuine S."/>
            <person name="Li-Beisson Y."/>
            <person name="Delledonne M."/>
            <person name="Ballottari M."/>
        </authorList>
    </citation>
    <scope>NUCLEOTIDE SEQUENCE</scope>
    <source>
        <strain evidence="1">211/11P</strain>
    </source>
</reference>
<comment type="caution">
    <text evidence="1">The sequence shown here is derived from an EMBL/GenBank/DDBJ whole genome shotgun (WGS) entry which is preliminary data.</text>
</comment>
<sequence>MRALVAQQLQLSEVETGKRLQQLDQLLPGLQLHTMAPDVVARMATDVTAVAARLLQLRTIFPGADAFKLALREPFLVYGSTIFRLQRAATELRGLLPGLDVDRLVEEEPSLLDVRTLRKAIKEFQRAEPSLDVLQALALDPSMAFRFNFRKAPNLNVAIGRRMPVVPQAVAVPVVPAKSA</sequence>
<protein>
    <submittedName>
        <fullName evidence="1">Uncharacterized protein</fullName>
    </submittedName>
</protein>
<dbReference type="Proteomes" id="UP001055712">
    <property type="component" value="Unassembled WGS sequence"/>
</dbReference>
<dbReference type="AlphaFoldDB" id="A0A9D4TVJ0"/>
<accession>A0A9D4TVJ0</accession>
<evidence type="ECO:0000313" key="2">
    <source>
        <dbReference type="Proteomes" id="UP001055712"/>
    </source>
</evidence>
<proteinExistence type="predicted"/>
<name>A0A9D4TVJ0_CHLVU</name>
<gene>
    <name evidence="1" type="ORF">D9Q98_001932</name>
</gene>
<reference evidence="1" key="2">
    <citation type="submission" date="2020-11" db="EMBL/GenBank/DDBJ databases">
        <authorList>
            <person name="Cecchin M."/>
            <person name="Marcolungo L."/>
            <person name="Rossato M."/>
            <person name="Girolomoni L."/>
            <person name="Cosentino E."/>
            <person name="Cuine S."/>
            <person name="Li-Beisson Y."/>
            <person name="Delledonne M."/>
            <person name="Ballottari M."/>
        </authorList>
    </citation>
    <scope>NUCLEOTIDE SEQUENCE</scope>
    <source>
        <strain evidence="1">211/11P</strain>
        <tissue evidence="1">Whole cell</tissue>
    </source>
</reference>